<dbReference type="GO" id="GO:0006417">
    <property type="term" value="P:regulation of translation"/>
    <property type="evidence" value="ECO:0007669"/>
    <property type="project" value="TreeGrafter"/>
</dbReference>
<accession>A0A6H2HC41</accession>
<evidence type="ECO:0000259" key="1">
    <source>
        <dbReference type="Pfam" id="PF10099"/>
    </source>
</evidence>
<protein>
    <recommendedName>
        <fullName evidence="1">Anti-sigma K factor RskA C-terminal domain-containing protein</fullName>
    </recommendedName>
</protein>
<proteinExistence type="predicted"/>
<reference evidence="2 3" key="1">
    <citation type="submission" date="2020-04" db="EMBL/GenBank/DDBJ databases">
        <title>Complete genome of a Psychrophilic, Marine, Gas Vacuolate Bacterium Polaromonas vacuolata KCTC 22033T.</title>
        <authorList>
            <person name="Hwang K."/>
            <person name="Kim K.M."/>
        </authorList>
    </citation>
    <scope>NUCLEOTIDE SEQUENCE [LARGE SCALE GENOMIC DNA]</scope>
    <source>
        <strain evidence="2 3">KCTC 22033</strain>
    </source>
</reference>
<dbReference type="KEGG" id="pvac:HC248_02651"/>
<dbReference type="GO" id="GO:0005886">
    <property type="term" value="C:plasma membrane"/>
    <property type="evidence" value="ECO:0007669"/>
    <property type="project" value="InterPro"/>
</dbReference>
<dbReference type="AlphaFoldDB" id="A0A6H2HC41"/>
<dbReference type="GO" id="GO:0016989">
    <property type="term" value="F:sigma factor antagonist activity"/>
    <property type="evidence" value="ECO:0007669"/>
    <property type="project" value="TreeGrafter"/>
</dbReference>
<organism evidence="2 3">
    <name type="scientific">Polaromonas vacuolata</name>
    <dbReference type="NCBI Taxonomy" id="37448"/>
    <lineage>
        <taxon>Bacteria</taxon>
        <taxon>Pseudomonadati</taxon>
        <taxon>Pseudomonadota</taxon>
        <taxon>Betaproteobacteria</taxon>
        <taxon>Burkholderiales</taxon>
        <taxon>Comamonadaceae</taxon>
        <taxon>Polaromonas</taxon>
    </lineage>
</organism>
<evidence type="ECO:0000313" key="3">
    <source>
        <dbReference type="Proteomes" id="UP000502041"/>
    </source>
</evidence>
<dbReference type="RefSeq" id="WP_168922858.1">
    <property type="nucleotide sequence ID" value="NZ_CP051461.1"/>
</dbReference>
<dbReference type="Pfam" id="PF10099">
    <property type="entry name" value="RskA_C"/>
    <property type="match status" value="1"/>
</dbReference>
<gene>
    <name evidence="2" type="ORF">HC248_02651</name>
</gene>
<dbReference type="PANTHER" id="PTHR37461">
    <property type="entry name" value="ANTI-SIGMA-K FACTOR RSKA"/>
    <property type="match status" value="1"/>
</dbReference>
<feature type="domain" description="Anti-sigma K factor RskA C-terminal" evidence="1">
    <location>
        <begin position="113"/>
        <end position="255"/>
    </location>
</feature>
<dbReference type="EMBL" id="CP051461">
    <property type="protein sequence ID" value="QJC57327.1"/>
    <property type="molecule type" value="Genomic_DNA"/>
</dbReference>
<dbReference type="PANTHER" id="PTHR37461:SF1">
    <property type="entry name" value="ANTI-SIGMA-K FACTOR RSKA"/>
    <property type="match status" value="1"/>
</dbReference>
<dbReference type="Proteomes" id="UP000502041">
    <property type="component" value="Chromosome"/>
</dbReference>
<sequence length="267" mass="28403">MNITRNPTLVDQLAASYALGTLRGGARRRFEELARVNASVRAAALLWQGQLASVTELQPDIAPNPLVWTRINNLVQAEKQARAMQTARNLAKPSLSWWANLSLWRGASAVGTLAAVAALFMVGNLSGLNQSLGQQVSSLGSEVKNLNTRLDAAPEIRYVAVLADDKAAASMLVTFDAKHRQLLLKRVGAFQEQPDRSLQLWALPEGGAPKSIGVMGSDAVLRLTVGHNDMASVPMLAVTLEAKGGVPEGSGPKGPLLFKGALLQTVL</sequence>
<dbReference type="InterPro" id="IPR051474">
    <property type="entry name" value="Anti-sigma-K/W_factor"/>
</dbReference>
<name>A0A6H2HC41_9BURK</name>
<evidence type="ECO:0000313" key="2">
    <source>
        <dbReference type="EMBL" id="QJC57327.1"/>
    </source>
</evidence>
<dbReference type="InterPro" id="IPR018764">
    <property type="entry name" value="RskA_C"/>
</dbReference>
<keyword evidence="3" id="KW-1185">Reference proteome</keyword>